<dbReference type="AlphaFoldDB" id="A0A6J3CD94"/>
<feature type="chain" id="PRO_5045782555" evidence="4">
    <location>
        <begin position="22"/>
        <end position="258"/>
    </location>
</feature>
<keyword evidence="5" id="KW-1185">Reference proteome</keyword>
<evidence type="ECO:0000256" key="3">
    <source>
        <dbReference type="RuleBase" id="RU004378"/>
    </source>
</evidence>
<proteinExistence type="inferred from homology"/>
<dbReference type="GO" id="GO:0005213">
    <property type="term" value="F:structural constituent of egg chorion"/>
    <property type="evidence" value="ECO:0007669"/>
    <property type="project" value="InterPro"/>
</dbReference>
<accession>A0A6J3CD94</accession>
<evidence type="ECO:0000313" key="6">
    <source>
        <dbReference type="RefSeq" id="XP_031770366.2"/>
    </source>
</evidence>
<dbReference type="RefSeq" id="XP_031770366.2">
    <property type="nucleotide sequence ID" value="XM_031914506.2"/>
</dbReference>
<evidence type="ECO:0000256" key="2">
    <source>
        <dbReference type="ARBA" id="ARBA00022737"/>
    </source>
</evidence>
<dbReference type="GeneID" id="116413763"/>
<evidence type="ECO:0000256" key="1">
    <source>
        <dbReference type="ARBA" id="ARBA00005906"/>
    </source>
</evidence>
<evidence type="ECO:0000256" key="4">
    <source>
        <dbReference type="SAM" id="SignalP"/>
    </source>
</evidence>
<name>A0A6J3CD94_GALME</name>
<organism evidence="5 6">
    <name type="scientific">Galleria mellonella</name>
    <name type="common">Greater wax moth</name>
    <dbReference type="NCBI Taxonomy" id="7137"/>
    <lineage>
        <taxon>Eukaryota</taxon>
        <taxon>Metazoa</taxon>
        <taxon>Ecdysozoa</taxon>
        <taxon>Arthropoda</taxon>
        <taxon>Hexapoda</taxon>
        <taxon>Insecta</taxon>
        <taxon>Pterygota</taxon>
        <taxon>Neoptera</taxon>
        <taxon>Endopterygota</taxon>
        <taxon>Lepidoptera</taxon>
        <taxon>Glossata</taxon>
        <taxon>Ditrysia</taxon>
        <taxon>Pyraloidea</taxon>
        <taxon>Pyralidae</taxon>
        <taxon>Galleriinae</taxon>
        <taxon>Galleria</taxon>
    </lineage>
</organism>
<dbReference type="GO" id="GO:0007304">
    <property type="term" value="P:chorion-containing eggshell formation"/>
    <property type="evidence" value="ECO:0007669"/>
    <property type="project" value="InterPro"/>
</dbReference>
<dbReference type="KEGG" id="gmw:116413763"/>
<dbReference type="InParanoid" id="A0A6J3CD94"/>
<dbReference type="GO" id="GO:0042600">
    <property type="term" value="C:egg chorion"/>
    <property type="evidence" value="ECO:0007669"/>
    <property type="project" value="InterPro"/>
</dbReference>
<feature type="signal peptide" evidence="4">
    <location>
        <begin position="1"/>
        <end position="21"/>
    </location>
</feature>
<reference evidence="6" key="1">
    <citation type="submission" date="2025-08" db="UniProtKB">
        <authorList>
            <consortium name="RefSeq"/>
        </authorList>
    </citation>
    <scope>IDENTIFICATION</scope>
    <source>
        <tissue evidence="6">Whole larvae</tissue>
    </source>
</reference>
<gene>
    <name evidence="6" type="primary">LOC116413763</name>
</gene>
<keyword evidence="4" id="KW-0732">Signal</keyword>
<keyword evidence="2" id="KW-0677">Repeat</keyword>
<evidence type="ECO:0000313" key="5">
    <source>
        <dbReference type="Proteomes" id="UP001652740"/>
    </source>
</evidence>
<dbReference type="Pfam" id="PF01723">
    <property type="entry name" value="Chorion_1"/>
    <property type="match status" value="1"/>
</dbReference>
<dbReference type="Proteomes" id="UP001652740">
    <property type="component" value="Unplaced"/>
</dbReference>
<sequence>MAAKTIFVLCAHALLLQSMFGQLNYAEANPAAYSSGASSNVVTESTVTVSSNTATSVGKAGPGLAGVGWNNAVPLSTGLNNAELLGSGLAGIGLNNAGLLNSGIALGNAPLIGNTVAPVIGPDYLSLASFSTGGTFPVTSFSSIVPNGITIVSENTIEGPIAVFGQLPFLSAVAFEGTLPSEGASTAACGCGSAGNIGIISESYTPATGPAVVAPAATGLGVGASLIPGAGLRTETGLGLGVGRGLGLGAGRILQTIY</sequence>
<dbReference type="InterPro" id="IPR002635">
    <property type="entry name" value="Chorion"/>
</dbReference>
<comment type="similarity">
    <text evidence="1 3">Belongs to the chorion protein family.</text>
</comment>
<protein>
    <submittedName>
        <fullName evidence="6">Chorion protein ERB.1-like</fullName>
    </submittedName>
</protein>